<dbReference type="GO" id="GO:0015628">
    <property type="term" value="P:protein secretion by the type II secretion system"/>
    <property type="evidence" value="ECO:0007669"/>
    <property type="project" value="TreeGrafter"/>
</dbReference>
<dbReference type="PROSITE" id="PS51841">
    <property type="entry name" value="LTD"/>
    <property type="match status" value="1"/>
</dbReference>
<dbReference type="SUPFAM" id="SSF47781">
    <property type="entry name" value="RuvA domain 2-like"/>
    <property type="match status" value="1"/>
</dbReference>
<dbReference type="InterPro" id="IPR010994">
    <property type="entry name" value="RuvA_2-like"/>
</dbReference>
<dbReference type="InterPro" id="IPR003583">
    <property type="entry name" value="Hlx-hairpin-Hlx_DNA-bd_motif"/>
</dbReference>
<dbReference type="GO" id="GO:0006281">
    <property type="term" value="P:DNA repair"/>
    <property type="evidence" value="ECO:0007669"/>
    <property type="project" value="InterPro"/>
</dbReference>
<organism evidence="3 4">
    <name type="scientific">Candidatus Staskawiczbacteria bacterium RIFOXYB1_FULL_37_44</name>
    <dbReference type="NCBI Taxonomy" id="1802223"/>
    <lineage>
        <taxon>Bacteria</taxon>
        <taxon>Candidatus Staskawicziibacteriota</taxon>
    </lineage>
</organism>
<dbReference type="SMART" id="SM00278">
    <property type="entry name" value="HhH1"/>
    <property type="match status" value="2"/>
</dbReference>
<accession>A0A1G2IU57</accession>
<dbReference type="SUPFAM" id="SSF74853">
    <property type="entry name" value="Lamin A/C globular tail domain"/>
    <property type="match status" value="1"/>
</dbReference>
<dbReference type="InterPro" id="IPR036415">
    <property type="entry name" value="Lamin_tail_dom_sf"/>
</dbReference>
<evidence type="ECO:0000259" key="2">
    <source>
        <dbReference type="PROSITE" id="PS51841"/>
    </source>
</evidence>
<dbReference type="GO" id="GO:0015627">
    <property type="term" value="C:type II protein secretion system complex"/>
    <property type="evidence" value="ECO:0007669"/>
    <property type="project" value="TreeGrafter"/>
</dbReference>
<dbReference type="Proteomes" id="UP000178650">
    <property type="component" value="Unassembled WGS sequence"/>
</dbReference>
<feature type="domain" description="LTD" evidence="2">
    <location>
        <begin position="93"/>
        <end position="242"/>
    </location>
</feature>
<keyword evidence="1" id="KW-0472">Membrane</keyword>
<evidence type="ECO:0000256" key="1">
    <source>
        <dbReference type="SAM" id="Phobius"/>
    </source>
</evidence>
<evidence type="ECO:0000313" key="3">
    <source>
        <dbReference type="EMBL" id="OGZ78434.1"/>
    </source>
</evidence>
<dbReference type="EMBL" id="MHPJ01000021">
    <property type="protein sequence ID" value="OGZ78434.1"/>
    <property type="molecule type" value="Genomic_DNA"/>
</dbReference>
<dbReference type="GO" id="GO:0003677">
    <property type="term" value="F:DNA binding"/>
    <property type="evidence" value="ECO:0007669"/>
    <property type="project" value="InterPro"/>
</dbReference>
<reference evidence="3 4" key="1">
    <citation type="journal article" date="2016" name="Nat. Commun.">
        <title>Thousands of microbial genomes shed light on interconnected biogeochemical processes in an aquifer system.</title>
        <authorList>
            <person name="Anantharaman K."/>
            <person name="Brown C.T."/>
            <person name="Hug L.A."/>
            <person name="Sharon I."/>
            <person name="Castelle C.J."/>
            <person name="Probst A.J."/>
            <person name="Thomas B.C."/>
            <person name="Singh A."/>
            <person name="Wilkins M.J."/>
            <person name="Karaoz U."/>
            <person name="Brodie E.L."/>
            <person name="Williams K.H."/>
            <person name="Hubbard S.S."/>
            <person name="Banfield J.F."/>
        </authorList>
    </citation>
    <scope>NUCLEOTIDE SEQUENCE [LARGE SCALE GENOMIC DNA]</scope>
</reference>
<dbReference type="AlphaFoldDB" id="A0A1G2IU57"/>
<feature type="transmembrane region" description="Helical" evidence="1">
    <location>
        <begin position="279"/>
        <end position="299"/>
    </location>
</feature>
<evidence type="ECO:0000313" key="4">
    <source>
        <dbReference type="Proteomes" id="UP000178650"/>
    </source>
</evidence>
<comment type="caution">
    <text evidence="3">The sequence shown here is derived from an EMBL/GenBank/DDBJ whole genome shotgun (WGS) entry which is preliminary data.</text>
</comment>
<dbReference type="Pfam" id="PF12836">
    <property type="entry name" value="HHH_3"/>
    <property type="match status" value="1"/>
</dbReference>
<dbReference type="Gene3D" id="2.60.40.1260">
    <property type="entry name" value="Lamin Tail domain"/>
    <property type="match status" value="1"/>
</dbReference>
<dbReference type="InterPro" id="IPR051675">
    <property type="entry name" value="Endo/Exo/Phosphatase_dom_1"/>
</dbReference>
<protein>
    <recommendedName>
        <fullName evidence="2">LTD domain-containing protein</fullName>
    </recommendedName>
</protein>
<keyword evidence="1" id="KW-0812">Transmembrane</keyword>
<dbReference type="Pfam" id="PF00932">
    <property type="entry name" value="LTD"/>
    <property type="match status" value="1"/>
</dbReference>
<dbReference type="PANTHER" id="PTHR21180">
    <property type="entry name" value="ENDONUCLEASE/EXONUCLEASE/PHOSPHATASE FAMILY DOMAIN-CONTAINING PROTEIN 1"/>
    <property type="match status" value="1"/>
</dbReference>
<keyword evidence="1" id="KW-1133">Transmembrane helix</keyword>
<dbReference type="STRING" id="1802223.A2358_02685"/>
<proteinExistence type="predicted"/>
<dbReference type="InterPro" id="IPR001322">
    <property type="entry name" value="Lamin_tail_dom"/>
</dbReference>
<gene>
    <name evidence="3" type="ORF">A2358_02685</name>
</gene>
<dbReference type="PANTHER" id="PTHR21180:SF32">
    <property type="entry name" value="ENDONUCLEASE_EXONUCLEASE_PHOSPHATASE FAMILY DOMAIN-CONTAINING PROTEIN 1"/>
    <property type="match status" value="1"/>
</dbReference>
<name>A0A1G2IU57_9BACT</name>
<sequence>MILLAFLILININTATLQQLDQITEIGPITAQRIIDARPYSSINGLLKVKGIGEKTLQKIKEQGIACVGCVDSSLRGGQQSDAAIPILDKIASSPEAPRNDAPTGYPAGIFINEILPSPQGADEQEEYLELQNANNFDVDLSGWQIQDTAGTITIFTIPQNTKILTNSFLVFKRPETKIMLNNGQDSLNLLTPDKKIIDSASFASAPLGQSYNKTLSGWVWSAALTPGSKNIVTMIAKTPSTSSKPNGLPKSQKFDNNKIELATAGLNNVINTNQTSPWALFFTALAIAVISAIAILFIKIKFNNNVRT</sequence>
<dbReference type="Gene3D" id="1.10.150.320">
    <property type="entry name" value="Photosystem II 12 kDa extrinsic protein"/>
    <property type="match status" value="1"/>
</dbReference>